<dbReference type="Proteomes" id="UP000196368">
    <property type="component" value="Unassembled WGS sequence"/>
</dbReference>
<keyword evidence="4" id="KW-1185">Reference proteome</keyword>
<sequence>MKKTWLSAILILCLGACYTPLNNSGVATTKPWLEVSGKKLDFDGKQYDSCYQFNIHFWPPEAVEQIDLQKSCISACCWRSDQDEVTLDFNKNFERDLAYYGRAKKYSPDKITFKVTHSNLVNTTKVTVTPRGVIKNNGLVKLSYKEYENPSRLAQLEAMSRQLQTRRNAYLNEQRQQQDEAARNSKKKNKEEQSAEARAKALLVRKAGTKIDTYFYEMNKTYTRQGAVFMLSERILNTSPLNTQGDYSISCHAQARTGINSKKLKASSFSCGTWRVSLQDETVLPDDRKALQIMQQQ</sequence>
<feature type="signal peptide" evidence="2">
    <location>
        <begin position="1"/>
        <end position="23"/>
    </location>
</feature>
<evidence type="ECO:0000313" key="3">
    <source>
        <dbReference type="EMBL" id="OUO56481.1"/>
    </source>
</evidence>
<dbReference type="EMBL" id="NFJD01000003">
    <property type="protein sequence ID" value="OUO56481.1"/>
    <property type="molecule type" value="Genomic_DNA"/>
</dbReference>
<comment type="caution">
    <text evidence="3">The sequence shown here is derived from an EMBL/GenBank/DDBJ whole genome shotgun (WGS) entry which is preliminary data.</text>
</comment>
<feature type="region of interest" description="Disordered" evidence="1">
    <location>
        <begin position="173"/>
        <end position="197"/>
    </location>
</feature>
<name>A0A1Y4DM57_9BACT</name>
<reference evidence="4" key="1">
    <citation type="submission" date="2017-04" db="EMBL/GenBank/DDBJ databases">
        <title>Function of individual gut microbiota members based on whole genome sequencing of pure cultures obtained from chicken caecum.</title>
        <authorList>
            <person name="Medvecky M."/>
            <person name="Cejkova D."/>
            <person name="Polansky O."/>
            <person name="Karasova D."/>
            <person name="Kubasova T."/>
            <person name="Cizek A."/>
            <person name="Rychlik I."/>
        </authorList>
    </citation>
    <scope>NUCLEOTIDE SEQUENCE [LARGE SCALE GENOMIC DNA]</scope>
    <source>
        <strain evidence="4">An273</strain>
    </source>
</reference>
<dbReference type="OrthoDB" id="9845031at2"/>
<accession>A0A1Y4DM57</accession>
<organism evidence="3 4">
    <name type="scientific">Candidatus Avelusimicrobium gallicola</name>
    <dbReference type="NCBI Taxonomy" id="2562704"/>
    <lineage>
        <taxon>Bacteria</taxon>
        <taxon>Pseudomonadati</taxon>
        <taxon>Elusimicrobiota</taxon>
        <taxon>Elusimicrobia</taxon>
        <taxon>Elusimicrobiales</taxon>
        <taxon>Elusimicrobiaceae</taxon>
        <taxon>Candidatus Avelusimicrobium</taxon>
    </lineage>
</organism>
<gene>
    <name evidence="3" type="ORF">B5F75_04615</name>
</gene>
<keyword evidence="2" id="KW-0732">Signal</keyword>
<evidence type="ECO:0000256" key="1">
    <source>
        <dbReference type="SAM" id="MobiDB-lite"/>
    </source>
</evidence>
<feature type="chain" id="PRO_5012621690" evidence="2">
    <location>
        <begin position="24"/>
        <end position="297"/>
    </location>
</feature>
<feature type="compositionally biased region" description="Basic and acidic residues" evidence="1">
    <location>
        <begin position="176"/>
        <end position="197"/>
    </location>
</feature>
<evidence type="ECO:0000313" key="4">
    <source>
        <dbReference type="Proteomes" id="UP000196368"/>
    </source>
</evidence>
<proteinExistence type="predicted"/>
<dbReference type="AlphaFoldDB" id="A0A1Y4DM57"/>
<dbReference type="RefSeq" id="WP_087288438.1">
    <property type="nucleotide sequence ID" value="NZ_NFJD01000003.1"/>
</dbReference>
<evidence type="ECO:0000256" key="2">
    <source>
        <dbReference type="SAM" id="SignalP"/>
    </source>
</evidence>
<protein>
    <submittedName>
        <fullName evidence="3">Uncharacterized protein</fullName>
    </submittedName>
</protein>